<proteinExistence type="predicted"/>
<dbReference type="EMBL" id="UZAL01028858">
    <property type="protein sequence ID" value="VDP44167.1"/>
    <property type="molecule type" value="Genomic_DNA"/>
</dbReference>
<name>A0A3P8CXY5_9TREM</name>
<sequence length="78" mass="9002">MTSVGDGWKKVRGGQNKTWRQSLKSLTSSICHVGRCRLHICGPRDYRNQKLETLGDMARNLSLWLRCIDSLPFLKLRD</sequence>
<dbReference type="Proteomes" id="UP000269396">
    <property type="component" value="Unassembled WGS sequence"/>
</dbReference>
<accession>A0A3P8CXY5</accession>
<dbReference type="AlphaFoldDB" id="A0A3P8CXY5"/>
<gene>
    <name evidence="1" type="ORF">SMTD_LOCUS8336</name>
</gene>
<evidence type="ECO:0000313" key="2">
    <source>
        <dbReference type="Proteomes" id="UP000269396"/>
    </source>
</evidence>
<reference evidence="1 2" key="1">
    <citation type="submission" date="2018-11" db="EMBL/GenBank/DDBJ databases">
        <authorList>
            <consortium name="Pathogen Informatics"/>
        </authorList>
    </citation>
    <scope>NUCLEOTIDE SEQUENCE [LARGE SCALE GENOMIC DNA]</scope>
    <source>
        <strain>Denwood</strain>
        <strain evidence="2">Zambia</strain>
    </source>
</reference>
<protein>
    <submittedName>
        <fullName evidence="1">Uncharacterized protein</fullName>
    </submittedName>
</protein>
<evidence type="ECO:0000313" key="1">
    <source>
        <dbReference type="EMBL" id="VDP44167.1"/>
    </source>
</evidence>
<organism evidence="1 2">
    <name type="scientific">Schistosoma mattheei</name>
    <dbReference type="NCBI Taxonomy" id="31246"/>
    <lineage>
        <taxon>Eukaryota</taxon>
        <taxon>Metazoa</taxon>
        <taxon>Spiralia</taxon>
        <taxon>Lophotrochozoa</taxon>
        <taxon>Platyhelminthes</taxon>
        <taxon>Trematoda</taxon>
        <taxon>Digenea</taxon>
        <taxon>Strigeidida</taxon>
        <taxon>Schistosomatoidea</taxon>
        <taxon>Schistosomatidae</taxon>
        <taxon>Schistosoma</taxon>
    </lineage>
</organism>
<keyword evidence="2" id="KW-1185">Reference proteome</keyword>